<evidence type="ECO:0000313" key="2">
    <source>
        <dbReference type="EMBL" id="OLO04490.1"/>
    </source>
</evidence>
<dbReference type="STRING" id="404433.BTW07_08650"/>
<dbReference type="OrthoDB" id="9780241at2"/>
<dbReference type="Gene3D" id="3.20.20.150">
    <property type="entry name" value="Divalent-metal-dependent TIM barrel enzymes"/>
    <property type="match status" value="1"/>
</dbReference>
<dbReference type="InterPro" id="IPR013022">
    <property type="entry name" value="Xyl_isomerase-like_TIM-brl"/>
</dbReference>
<evidence type="ECO:0000313" key="3">
    <source>
        <dbReference type="Proteomes" id="UP000186878"/>
    </source>
</evidence>
<keyword evidence="3" id="KW-1185">Reference proteome</keyword>
<dbReference type="AlphaFoldDB" id="A0A1Q8SSS7"/>
<dbReference type="SUPFAM" id="SSF51658">
    <property type="entry name" value="Xylose isomerase-like"/>
    <property type="match status" value="1"/>
</dbReference>
<dbReference type="Pfam" id="PF01261">
    <property type="entry name" value="AP_endonuc_2"/>
    <property type="match status" value="1"/>
</dbReference>
<accession>A0A1Q8SSS7</accession>
<dbReference type="Proteomes" id="UP000186878">
    <property type="component" value="Unassembled WGS sequence"/>
</dbReference>
<dbReference type="EMBL" id="MSDO01000010">
    <property type="protein sequence ID" value="OLO04490.1"/>
    <property type="molecule type" value="Genomic_DNA"/>
</dbReference>
<dbReference type="InterPro" id="IPR050312">
    <property type="entry name" value="IolE/XylAMocC-like"/>
</dbReference>
<dbReference type="PANTHER" id="PTHR12110">
    <property type="entry name" value="HYDROXYPYRUVATE ISOMERASE"/>
    <property type="match status" value="1"/>
</dbReference>
<name>A0A1Q8SSS7_9GAMM</name>
<gene>
    <name evidence="2" type="ORF">BTW07_08650</name>
</gene>
<feature type="domain" description="Xylose isomerase-like TIM barrel" evidence="1">
    <location>
        <begin position="22"/>
        <end position="254"/>
    </location>
</feature>
<dbReference type="PANTHER" id="PTHR12110:SF21">
    <property type="entry name" value="XYLOSE ISOMERASE-LIKE TIM BARREL DOMAIN-CONTAINING PROTEIN"/>
    <property type="match status" value="1"/>
</dbReference>
<organism evidence="2 3">
    <name type="scientific">Salinicola socius</name>
    <dbReference type="NCBI Taxonomy" id="404433"/>
    <lineage>
        <taxon>Bacteria</taxon>
        <taxon>Pseudomonadati</taxon>
        <taxon>Pseudomonadota</taxon>
        <taxon>Gammaproteobacteria</taxon>
        <taxon>Oceanospirillales</taxon>
        <taxon>Halomonadaceae</taxon>
        <taxon>Salinicola</taxon>
    </lineage>
</organism>
<proteinExistence type="predicted"/>
<dbReference type="RefSeq" id="WP_075569779.1">
    <property type="nucleotide sequence ID" value="NZ_MSDO01000010.1"/>
</dbReference>
<dbReference type="InterPro" id="IPR036237">
    <property type="entry name" value="Xyl_isomerase-like_sf"/>
</dbReference>
<protein>
    <recommendedName>
        <fullName evidence="1">Xylose isomerase-like TIM barrel domain-containing protein</fullName>
    </recommendedName>
</protein>
<sequence length="279" mass="30685">MKPVTKISMATLCLSGEMRNRLEAIARAGFEGVEIFVDDLQSSGLSPRAVGDRCRELGLTVVALQPFRDAEALPPALHRKMLDDANRQFDALADLGGDFLLACSNTREDASSDPLRAAETLNDLAMLAAEREMRVGYEALAWGRHVFDYRDAWEIVRQVDHTALSLVLDSYHVLARELELDTLATIPGDSIGLVQLADSPWPRGQDLQSLSRHRRAFPGDGELPLERFLAALNRTGYAGPLSLEIFSDSLSVMPTGMAALQGKHALESLLASKDRRMEK</sequence>
<reference evidence="2 3" key="1">
    <citation type="submission" date="2016-12" db="EMBL/GenBank/DDBJ databases">
        <title>Draft genome sequences of strains Salinicola socius SMB35, Salinicola sp. MH3R3-1 and Chromohalobacter sp. SMB17 from the Verkhnekamsk potash mining region of Russia.</title>
        <authorList>
            <person name="Mavrodi D.V."/>
            <person name="Olsson B.E."/>
            <person name="Korsakova E.S."/>
            <person name="Pyankova A."/>
            <person name="Mavrodi O.V."/>
            <person name="Plotnikova E.G."/>
        </authorList>
    </citation>
    <scope>NUCLEOTIDE SEQUENCE [LARGE SCALE GENOMIC DNA]</scope>
    <source>
        <strain evidence="2 3">SMB35</strain>
    </source>
</reference>
<evidence type="ECO:0000259" key="1">
    <source>
        <dbReference type="Pfam" id="PF01261"/>
    </source>
</evidence>
<comment type="caution">
    <text evidence="2">The sequence shown here is derived from an EMBL/GenBank/DDBJ whole genome shotgun (WGS) entry which is preliminary data.</text>
</comment>